<keyword evidence="3" id="KW-0804">Transcription</keyword>
<evidence type="ECO:0000256" key="3">
    <source>
        <dbReference type="ARBA" id="ARBA00023163"/>
    </source>
</evidence>
<proteinExistence type="predicted"/>
<evidence type="ECO:0000256" key="1">
    <source>
        <dbReference type="ARBA" id="ARBA00023015"/>
    </source>
</evidence>
<keyword evidence="2" id="KW-0238">DNA-binding</keyword>
<dbReference type="InterPro" id="IPR009057">
    <property type="entry name" value="Homeodomain-like_sf"/>
</dbReference>
<feature type="domain" description="HTH araC/xylS-type" evidence="4">
    <location>
        <begin position="122"/>
        <end position="223"/>
    </location>
</feature>
<dbReference type="RefSeq" id="WP_188615013.1">
    <property type="nucleotide sequence ID" value="NZ_BMJT01000006.1"/>
</dbReference>
<reference evidence="5" key="2">
    <citation type="submission" date="2020-09" db="EMBL/GenBank/DDBJ databases">
        <authorList>
            <person name="Sun Q."/>
            <person name="Zhou Y."/>
        </authorList>
    </citation>
    <scope>NUCLEOTIDE SEQUENCE</scope>
    <source>
        <strain evidence="5">CGMCC 1.15760</strain>
    </source>
</reference>
<reference evidence="5" key="1">
    <citation type="journal article" date="2014" name="Int. J. Syst. Evol. Microbiol.">
        <title>Complete genome sequence of Corynebacterium casei LMG S-19264T (=DSM 44701T), isolated from a smear-ripened cheese.</title>
        <authorList>
            <consortium name="US DOE Joint Genome Institute (JGI-PGF)"/>
            <person name="Walter F."/>
            <person name="Albersmeier A."/>
            <person name="Kalinowski J."/>
            <person name="Ruckert C."/>
        </authorList>
    </citation>
    <scope>NUCLEOTIDE SEQUENCE</scope>
    <source>
        <strain evidence="5">CGMCC 1.15760</strain>
    </source>
</reference>
<organism evidence="5 6">
    <name type="scientific">Lysinibacillus alkalisoli</name>
    <dbReference type="NCBI Taxonomy" id="1911548"/>
    <lineage>
        <taxon>Bacteria</taxon>
        <taxon>Bacillati</taxon>
        <taxon>Bacillota</taxon>
        <taxon>Bacilli</taxon>
        <taxon>Bacillales</taxon>
        <taxon>Bacillaceae</taxon>
        <taxon>Lysinibacillus</taxon>
    </lineage>
</organism>
<name>A0A917LI95_9BACI</name>
<dbReference type="AlphaFoldDB" id="A0A917LI95"/>
<dbReference type="InterPro" id="IPR050204">
    <property type="entry name" value="AraC_XylS_family_regulators"/>
</dbReference>
<dbReference type="PROSITE" id="PS01124">
    <property type="entry name" value="HTH_ARAC_FAMILY_2"/>
    <property type="match status" value="1"/>
</dbReference>
<dbReference type="Pfam" id="PF12833">
    <property type="entry name" value="HTH_18"/>
    <property type="match status" value="1"/>
</dbReference>
<protein>
    <submittedName>
        <fullName evidence="5">AraC family transcriptional regulator</fullName>
    </submittedName>
</protein>
<dbReference type="GO" id="GO:0043565">
    <property type="term" value="F:sequence-specific DNA binding"/>
    <property type="evidence" value="ECO:0007669"/>
    <property type="project" value="InterPro"/>
</dbReference>
<dbReference type="Gene3D" id="1.10.10.60">
    <property type="entry name" value="Homeodomain-like"/>
    <property type="match status" value="1"/>
</dbReference>
<keyword evidence="6" id="KW-1185">Reference proteome</keyword>
<gene>
    <name evidence="5" type="ORF">GCM10007425_21060</name>
</gene>
<dbReference type="PANTHER" id="PTHR46796">
    <property type="entry name" value="HTH-TYPE TRANSCRIPTIONAL ACTIVATOR RHAS-RELATED"/>
    <property type="match status" value="1"/>
</dbReference>
<keyword evidence="1" id="KW-0805">Transcription regulation</keyword>
<dbReference type="SMART" id="SM00342">
    <property type="entry name" value="HTH_ARAC"/>
    <property type="match status" value="1"/>
</dbReference>
<accession>A0A917LI95</accession>
<evidence type="ECO:0000313" key="5">
    <source>
        <dbReference type="EMBL" id="GGG26263.1"/>
    </source>
</evidence>
<dbReference type="GO" id="GO:0003700">
    <property type="term" value="F:DNA-binding transcription factor activity"/>
    <property type="evidence" value="ECO:0007669"/>
    <property type="project" value="InterPro"/>
</dbReference>
<comment type="caution">
    <text evidence="5">The sequence shown here is derived from an EMBL/GenBank/DDBJ whole genome shotgun (WGS) entry which is preliminary data.</text>
</comment>
<evidence type="ECO:0000313" key="6">
    <source>
        <dbReference type="Proteomes" id="UP000616608"/>
    </source>
</evidence>
<dbReference type="Proteomes" id="UP000616608">
    <property type="component" value="Unassembled WGS sequence"/>
</dbReference>
<dbReference type="EMBL" id="BMJT01000006">
    <property type="protein sequence ID" value="GGG26263.1"/>
    <property type="molecule type" value="Genomic_DNA"/>
</dbReference>
<sequence>MFPIEFEKDYVSFHTKNVQAEQHQHYYIQITVALTEPFHVKTATQNEHTHAVIIQANYPHTLTSKGPLLFLLINPESLLGEAIQQLTQQPLTPFSLRQNPCTSKQLILWLTTQYTPYKQGLDDRIQLVLQALQQHDVTTFNIAHLARCVFLSESRLSHLFKEQVGISMRSYFVHEKLKTAFWLVCQNYSLTDAAVAAGFSSASHFTRTAKEKLGVTPRDIKKIASM</sequence>
<dbReference type="PANTHER" id="PTHR46796:SF13">
    <property type="entry name" value="HTH-TYPE TRANSCRIPTIONAL ACTIVATOR RHAS"/>
    <property type="match status" value="1"/>
</dbReference>
<dbReference type="InterPro" id="IPR018060">
    <property type="entry name" value="HTH_AraC"/>
</dbReference>
<evidence type="ECO:0000256" key="2">
    <source>
        <dbReference type="ARBA" id="ARBA00023125"/>
    </source>
</evidence>
<dbReference type="SUPFAM" id="SSF46689">
    <property type="entry name" value="Homeodomain-like"/>
    <property type="match status" value="2"/>
</dbReference>
<evidence type="ECO:0000259" key="4">
    <source>
        <dbReference type="PROSITE" id="PS01124"/>
    </source>
</evidence>